<dbReference type="InterPro" id="IPR018490">
    <property type="entry name" value="cNMP-bd_dom_sf"/>
</dbReference>
<evidence type="ECO:0000259" key="4">
    <source>
        <dbReference type="PROSITE" id="PS50042"/>
    </source>
</evidence>
<dbReference type="Gene3D" id="1.10.10.10">
    <property type="entry name" value="Winged helix-like DNA-binding domain superfamily/Winged helix DNA-binding domain"/>
    <property type="match status" value="1"/>
</dbReference>
<evidence type="ECO:0000256" key="3">
    <source>
        <dbReference type="ARBA" id="ARBA00023163"/>
    </source>
</evidence>
<dbReference type="Pfam" id="PF00027">
    <property type="entry name" value="cNMP_binding"/>
    <property type="match status" value="1"/>
</dbReference>
<dbReference type="Proteomes" id="UP000593594">
    <property type="component" value="Chromosome"/>
</dbReference>
<dbReference type="AlphaFoldDB" id="A0A7S8C297"/>
<dbReference type="Gene3D" id="2.60.120.10">
    <property type="entry name" value="Jelly Rolls"/>
    <property type="match status" value="1"/>
</dbReference>
<dbReference type="InterPro" id="IPR000595">
    <property type="entry name" value="cNMP-bd_dom"/>
</dbReference>
<dbReference type="PROSITE" id="PS51063">
    <property type="entry name" value="HTH_CRP_2"/>
    <property type="match status" value="1"/>
</dbReference>
<keyword evidence="2" id="KW-0238">DNA-binding</keyword>
<dbReference type="Pfam" id="PF13545">
    <property type="entry name" value="HTH_Crp_2"/>
    <property type="match status" value="1"/>
</dbReference>
<keyword evidence="1" id="KW-0805">Transcription regulation</keyword>
<dbReference type="InterPro" id="IPR012318">
    <property type="entry name" value="HTH_CRP"/>
</dbReference>
<reference evidence="6 7" key="1">
    <citation type="submission" date="2020-06" db="EMBL/GenBank/DDBJ databases">
        <title>Genome sequence of 2 isolates from Red Sea Mangroves.</title>
        <authorList>
            <person name="Sefrji F."/>
            <person name="Michoud G."/>
            <person name="Merlino G."/>
            <person name="Daffonchio D."/>
        </authorList>
    </citation>
    <scope>NUCLEOTIDE SEQUENCE [LARGE SCALE GENOMIC DNA]</scope>
    <source>
        <strain evidence="6 7">R1DC25</strain>
    </source>
</reference>
<keyword evidence="7" id="KW-1185">Reference proteome</keyword>
<evidence type="ECO:0000256" key="2">
    <source>
        <dbReference type="ARBA" id="ARBA00023125"/>
    </source>
</evidence>
<dbReference type="InterPro" id="IPR036390">
    <property type="entry name" value="WH_DNA-bd_sf"/>
</dbReference>
<keyword evidence="3" id="KW-0804">Transcription</keyword>
<dbReference type="InterPro" id="IPR036388">
    <property type="entry name" value="WH-like_DNA-bd_sf"/>
</dbReference>
<dbReference type="InterPro" id="IPR014710">
    <property type="entry name" value="RmlC-like_jellyroll"/>
</dbReference>
<dbReference type="GO" id="GO:0003700">
    <property type="term" value="F:DNA-binding transcription factor activity"/>
    <property type="evidence" value="ECO:0007669"/>
    <property type="project" value="TreeGrafter"/>
</dbReference>
<feature type="domain" description="Cyclic nucleotide-binding" evidence="4">
    <location>
        <begin position="39"/>
        <end position="129"/>
    </location>
</feature>
<evidence type="ECO:0000256" key="1">
    <source>
        <dbReference type="ARBA" id="ARBA00023015"/>
    </source>
</evidence>
<dbReference type="SUPFAM" id="SSF51206">
    <property type="entry name" value="cAMP-binding domain-like"/>
    <property type="match status" value="1"/>
</dbReference>
<dbReference type="RefSeq" id="WP_213163278.1">
    <property type="nucleotide sequence ID" value="NZ_CP058214.1"/>
</dbReference>
<dbReference type="PROSITE" id="PS50042">
    <property type="entry name" value="CNMP_BINDING_3"/>
    <property type="match status" value="1"/>
</dbReference>
<dbReference type="GO" id="GO:0005829">
    <property type="term" value="C:cytosol"/>
    <property type="evidence" value="ECO:0007669"/>
    <property type="project" value="TreeGrafter"/>
</dbReference>
<sequence>MKSQNRASAEAAVLEGGWLSRQPEWFVREALAHASVETFEAGEAIYRIGGPPGGIYGLVDGTLKVSTAPVHGAPRFIVFGIRGHWAGEGPYLTGEPRRAELRAVTRCTLMHLSLDAMNRITAQNAEAIRCFAGITVTHFDVLARIVDDLLIPRAAQRIASVLHRTVLLTSPTLPISQEELGGMANASRKQVNAALARFAEQGWIRHSYRSIEVCDSQALLAFAEKNRA</sequence>
<dbReference type="InterPro" id="IPR050397">
    <property type="entry name" value="Env_Response_Regulators"/>
</dbReference>
<accession>A0A7S8C297</accession>
<protein>
    <submittedName>
        <fullName evidence="6">Crp/Fnr family transcriptional regulator</fullName>
    </submittedName>
</protein>
<feature type="domain" description="HTH crp-type" evidence="5">
    <location>
        <begin position="152"/>
        <end position="217"/>
    </location>
</feature>
<proteinExistence type="predicted"/>
<name>A0A7S8C297_9HYPH</name>
<dbReference type="KEGG" id="kmn:HW532_04595"/>
<evidence type="ECO:0000313" key="6">
    <source>
        <dbReference type="EMBL" id="QPC42050.1"/>
    </source>
</evidence>
<evidence type="ECO:0000313" key="7">
    <source>
        <dbReference type="Proteomes" id="UP000593594"/>
    </source>
</evidence>
<dbReference type="CDD" id="cd00038">
    <property type="entry name" value="CAP_ED"/>
    <property type="match status" value="1"/>
</dbReference>
<dbReference type="GO" id="GO:0003677">
    <property type="term" value="F:DNA binding"/>
    <property type="evidence" value="ECO:0007669"/>
    <property type="project" value="UniProtKB-KW"/>
</dbReference>
<gene>
    <name evidence="6" type="ORF">HW532_04595</name>
</gene>
<dbReference type="SUPFAM" id="SSF46785">
    <property type="entry name" value="Winged helix' DNA-binding domain"/>
    <property type="match status" value="1"/>
</dbReference>
<dbReference type="EMBL" id="CP058214">
    <property type="protein sequence ID" value="QPC42050.1"/>
    <property type="molecule type" value="Genomic_DNA"/>
</dbReference>
<dbReference type="PANTHER" id="PTHR24567:SF74">
    <property type="entry name" value="HTH-TYPE TRANSCRIPTIONAL REGULATOR ARCR"/>
    <property type="match status" value="1"/>
</dbReference>
<evidence type="ECO:0000259" key="5">
    <source>
        <dbReference type="PROSITE" id="PS51063"/>
    </source>
</evidence>
<dbReference type="SMART" id="SM00100">
    <property type="entry name" value="cNMP"/>
    <property type="match status" value="1"/>
</dbReference>
<dbReference type="PANTHER" id="PTHR24567">
    <property type="entry name" value="CRP FAMILY TRANSCRIPTIONAL REGULATORY PROTEIN"/>
    <property type="match status" value="1"/>
</dbReference>
<organism evidence="6 7">
    <name type="scientific">Kaustia mangrovi</name>
    <dbReference type="NCBI Taxonomy" id="2593653"/>
    <lineage>
        <taxon>Bacteria</taxon>
        <taxon>Pseudomonadati</taxon>
        <taxon>Pseudomonadota</taxon>
        <taxon>Alphaproteobacteria</taxon>
        <taxon>Hyphomicrobiales</taxon>
        <taxon>Parvibaculaceae</taxon>
        <taxon>Kaustia</taxon>
    </lineage>
</organism>